<dbReference type="EMBL" id="JADGJH010004692">
    <property type="protein sequence ID" value="KAJ3084918.1"/>
    <property type="molecule type" value="Genomic_DNA"/>
</dbReference>
<keyword evidence="3" id="KW-1185">Reference proteome</keyword>
<evidence type="ECO:0000313" key="3">
    <source>
        <dbReference type="Proteomes" id="UP001211907"/>
    </source>
</evidence>
<evidence type="ECO:0000256" key="1">
    <source>
        <dbReference type="SAM" id="Phobius"/>
    </source>
</evidence>
<feature type="transmembrane region" description="Helical" evidence="1">
    <location>
        <begin position="215"/>
        <end position="245"/>
    </location>
</feature>
<feature type="transmembrane region" description="Helical" evidence="1">
    <location>
        <begin position="491"/>
        <end position="512"/>
    </location>
</feature>
<organism evidence="2 3">
    <name type="scientific">Physocladia obscura</name>
    <dbReference type="NCBI Taxonomy" id="109957"/>
    <lineage>
        <taxon>Eukaryota</taxon>
        <taxon>Fungi</taxon>
        <taxon>Fungi incertae sedis</taxon>
        <taxon>Chytridiomycota</taxon>
        <taxon>Chytridiomycota incertae sedis</taxon>
        <taxon>Chytridiomycetes</taxon>
        <taxon>Chytridiales</taxon>
        <taxon>Chytriomycetaceae</taxon>
        <taxon>Physocladia</taxon>
    </lineage>
</organism>
<evidence type="ECO:0000313" key="2">
    <source>
        <dbReference type="EMBL" id="KAJ3084918.1"/>
    </source>
</evidence>
<dbReference type="Pfam" id="PF04114">
    <property type="entry name" value="Gaa1"/>
    <property type="match status" value="1"/>
</dbReference>
<feature type="transmembrane region" description="Helical" evidence="1">
    <location>
        <begin position="296"/>
        <end position="317"/>
    </location>
</feature>
<feature type="non-terminal residue" evidence="2">
    <location>
        <position position="1"/>
    </location>
</feature>
<accession>A0AAD5XA98</accession>
<sequence>LSYADAHPEFSHWSKDTIFLFSDGGLIGTRAWLEAYHDTPNHPDVRADRVVLHAGIIEEALNLEFPSSPGDNNDAYASLGIYTQALNGQQPNADVPMLVYSAAAAYGIPIKLHSSHSPLGNTLVSYSSSAPSSVFPKTYADNLASLLEYMAIQAFGIPMPHHALFAKFKIEGVTIVGVKSENGLNRVVDAHRVCLVIESVLRSYNTLLERLHHSYWFYFMFSVTGYLPIAFYIGPIILLSINLVLEAFALYMEGDIVTDTKSLKSTTTINTTTDPPTNILIRPVGVSSFLKTPRPLQIPLTVLAICFTLCTTLYKLAWRNTLLLNETPALYILGAIFVAQTALAFTLVPQLLLSLDSKTTTTTTTAEMKPHVLRMLKSLAYSFLGLTLVTVATLNPSLSAAIAVPVVPVVQTVCANVENTASNSSSSSSSSSSDAGGNAKTVGWVKKFARIAALQVVSPAGLFGLVVLLGGESYAKGVLGEIGRTAYWLEGWGLDVVVCCVWPACLALMVLVGGS</sequence>
<dbReference type="InterPro" id="IPR007246">
    <property type="entry name" value="Gaa1"/>
</dbReference>
<feature type="transmembrane region" description="Helical" evidence="1">
    <location>
        <begin position="448"/>
        <end position="471"/>
    </location>
</feature>
<feature type="transmembrane region" description="Helical" evidence="1">
    <location>
        <begin position="372"/>
        <end position="394"/>
    </location>
</feature>
<dbReference type="GO" id="GO:0016255">
    <property type="term" value="P:attachment of GPI anchor to protein"/>
    <property type="evidence" value="ECO:0007669"/>
    <property type="project" value="TreeGrafter"/>
</dbReference>
<dbReference type="Proteomes" id="UP001211907">
    <property type="component" value="Unassembled WGS sequence"/>
</dbReference>
<keyword evidence="1" id="KW-0472">Membrane</keyword>
<gene>
    <name evidence="2" type="primary">GPAA1</name>
    <name evidence="2" type="ORF">HK100_009227</name>
</gene>
<dbReference type="PANTHER" id="PTHR13304:SF0">
    <property type="entry name" value="GLYCOSYLPHOSPHATIDYLINOSITOL ANCHOR ATTACHMENT 1 PROTEIN"/>
    <property type="match status" value="1"/>
</dbReference>
<protein>
    <submittedName>
        <fullName evidence="2">Glycosylphosphatidylinositol anchor attachment 1 protein</fullName>
    </submittedName>
</protein>
<proteinExistence type="predicted"/>
<dbReference type="GO" id="GO:0042765">
    <property type="term" value="C:GPI-anchor transamidase complex"/>
    <property type="evidence" value="ECO:0007669"/>
    <property type="project" value="InterPro"/>
</dbReference>
<keyword evidence="1" id="KW-0812">Transmembrane</keyword>
<dbReference type="AlphaFoldDB" id="A0AAD5XA98"/>
<reference evidence="2" key="1">
    <citation type="submission" date="2020-05" db="EMBL/GenBank/DDBJ databases">
        <title>Phylogenomic resolution of chytrid fungi.</title>
        <authorList>
            <person name="Stajich J.E."/>
            <person name="Amses K."/>
            <person name="Simmons R."/>
            <person name="Seto K."/>
            <person name="Myers J."/>
            <person name="Bonds A."/>
            <person name="Quandt C.A."/>
            <person name="Barry K."/>
            <person name="Liu P."/>
            <person name="Grigoriev I."/>
            <person name="Longcore J.E."/>
            <person name="James T.Y."/>
        </authorList>
    </citation>
    <scope>NUCLEOTIDE SEQUENCE</scope>
    <source>
        <strain evidence="2">JEL0513</strain>
    </source>
</reference>
<name>A0AAD5XA98_9FUNG</name>
<dbReference type="PANTHER" id="PTHR13304">
    <property type="entry name" value="GLYCOSYLPHOSPHATIDYLINOSITOL ANCHOR ATTACHMENT 1 PROTEIN"/>
    <property type="match status" value="1"/>
</dbReference>
<keyword evidence="1" id="KW-1133">Transmembrane helix</keyword>
<feature type="transmembrane region" description="Helical" evidence="1">
    <location>
        <begin position="329"/>
        <end position="352"/>
    </location>
</feature>
<comment type="caution">
    <text evidence="2">The sequence shown here is derived from an EMBL/GenBank/DDBJ whole genome shotgun (WGS) entry which is preliminary data.</text>
</comment>